<protein>
    <submittedName>
        <fullName evidence="5">Uncharacterized protein</fullName>
    </submittedName>
</protein>
<dbReference type="Pfam" id="PF02536">
    <property type="entry name" value="mTERF"/>
    <property type="match status" value="1"/>
</dbReference>
<accession>A0AAV0CJR3</accession>
<dbReference type="SMART" id="SM00733">
    <property type="entry name" value="Mterf"/>
    <property type="match status" value="6"/>
</dbReference>
<feature type="compositionally biased region" description="Pro residues" evidence="4">
    <location>
        <begin position="16"/>
        <end position="35"/>
    </location>
</feature>
<evidence type="ECO:0000313" key="5">
    <source>
        <dbReference type="EMBL" id="CAH9075902.1"/>
    </source>
</evidence>
<reference evidence="5" key="1">
    <citation type="submission" date="2022-07" db="EMBL/GenBank/DDBJ databases">
        <authorList>
            <person name="Macas J."/>
            <person name="Novak P."/>
            <person name="Neumann P."/>
        </authorList>
    </citation>
    <scope>NUCLEOTIDE SEQUENCE</scope>
</reference>
<feature type="region of interest" description="Disordered" evidence="4">
    <location>
        <begin position="1"/>
        <end position="40"/>
    </location>
</feature>
<keyword evidence="3" id="KW-0809">Transit peptide</keyword>
<dbReference type="PANTHER" id="PTHR13068">
    <property type="entry name" value="CGI-12 PROTEIN-RELATED"/>
    <property type="match status" value="1"/>
</dbReference>
<keyword evidence="2" id="KW-0806">Transcription termination</keyword>
<name>A0AAV0CJR3_9ASTE</name>
<evidence type="ECO:0000256" key="4">
    <source>
        <dbReference type="SAM" id="MobiDB-lite"/>
    </source>
</evidence>
<keyword evidence="2" id="KW-0804">Transcription</keyword>
<evidence type="ECO:0000256" key="1">
    <source>
        <dbReference type="ARBA" id="ARBA00007692"/>
    </source>
</evidence>
<evidence type="ECO:0000256" key="2">
    <source>
        <dbReference type="ARBA" id="ARBA00022472"/>
    </source>
</evidence>
<organism evidence="5 6">
    <name type="scientific">Cuscuta epithymum</name>
    <dbReference type="NCBI Taxonomy" id="186058"/>
    <lineage>
        <taxon>Eukaryota</taxon>
        <taxon>Viridiplantae</taxon>
        <taxon>Streptophyta</taxon>
        <taxon>Embryophyta</taxon>
        <taxon>Tracheophyta</taxon>
        <taxon>Spermatophyta</taxon>
        <taxon>Magnoliopsida</taxon>
        <taxon>eudicotyledons</taxon>
        <taxon>Gunneridae</taxon>
        <taxon>Pentapetalae</taxon>
        <taxon>asterids</taxon>
        <taxon>lamiids</taxon>
        <taxon>Solanales</taxon>
        <taxon>Convolvulaceae</taxon>
        <taxon>Cuscuteae</taxon>
        <taxon>Cuscuta</taxon>
        <taxon>Cuscuta subgen. Cuscuta</taxon>
    </lineage>
</organism>
<keyword evidence="2" id="KW-0805">Transcription regulation</keyword>
<comment type="caution">
    <text evidence="5">The sequence shown here is derived from an EMBL/GenBank/DDBJ whole genome shotgun (WGS) entry which is preliminary data.</text>
</comment>
<dbReference type="PANTHER" id="PTHR13068:SF46">
    <property type="entry name" value="OS03G0360600 PROTEIN"/>
    <property type="match status" value="1"/>
</dbReference>
<gene>
    <name evidence="5" type="ORF">CEPIT_LOCUS5697</name>
</gene>
<dbReference type="Proteomes" id="UP001152523">
    <property type="component" value="Unassembled WGS sequence"/>
</dbReference>
<dbReference type="InterPro" id="IPR038538">
    <property type="entry name" value="MTERF_sf"/>
</dbReference>
<evidence type="ECO:0000313" key="6">
    <source>
        <dbReference type="Proteomes" id="UP001152523"/>
    </source>
</evidence>
<dbReference type="AlphaFoldDB" id="A0AAV0CJR3"/>
<dbReference type="EMBL" id="CAMAPF010000030">
    <property type="protein sequence ID" value="CAH9075902.1"/>
    <property type="molecule type" value="Genomic_DNA"/>
</dbReference>
<keyword evidence="6" id="KW-1185">Reference proteome</keyword>
<dbReference type="InterPro" id="IPR003690">
    <property type="entry name" value="MTERF"/>
</dbReference>
<dbReference type="GO" id="GO:0003676">
    <property type="term" value="F:nucleic acid binding"/>
    <property type="evidence" value="ECO:0007669"/>
    <property type="project" value="InterPro"/>
</dbReference>
<sequence length="320" mass="36318">MPHPIHLSSTAAPVTPQLPAPPSKLHHLPPPPPLPASSEPTRRVISFLPDPKPPKAAAPVNTQLQENLLYLDSLGIDSFRCLTSHPLLVSASLFQFKSVIDFLYTLDISIREIRRAVHMCPEILTASVPSTLRPAVTFLVLEAGVEGRNLPGVIHGRPRLLTCSVEEQLRPALTFLQSDVGIKDVSRWTALLSCSVESKFMPRLDYFQKLGFSEREAMEMFRKFPSLFCYSIEENMEPKFNYFMVETERELKELIDFPQYFSYSLEKRIKPRHQTCKEKGLCWSLPFMLKSSEVQFQERLQVSCNSSMPVRSSPLWCAGI</sequence>
<dbReference type="Gene3D" id="1.25.70.10">
    <property type="entry name" value="Transcription termination factor 3, mitochondrial"/>
    <property type="match status" value="1"/>
</dbReference>
<evidence type="ECO:0000256" key="3">
    <source>
        <dbReference type="ARBA" id="ARBA00022946"/>
    </source>
</evidence>
<comment type="similarity">
    <text evidence="1">Belongs to the mTERF family.</text>
</comment>
<proteinExistence type="inferred from homology"/>
<dbReference type="GO" id="GO:0006353">
    <property type="term" value="P:DNA-templated transcription termination"/>
    <property type="evidence" value="ECO:0007669"/>
    <property type="project" value="UniProtKB-KW"/>
</dbReference>